<sequence>MLKIMGILMIFTGCSLTGICIDMKYRKRIKELEYLIYAFEYLKGEINYRLTPLHEACFRVGKDCRHEIGQIFITFSTLLQARDAEDGGALWRQALENEKHRYHLNDEDYELIYEFGRGLGHVDKQMQQGNIEMMQEKLKMTLNMAQKEQEKSGKLRTGMGILIGACISILII</sequence>
<proteinExistence type="predicted"/>
<reference evidence="2" key="1">
    <citation type="journal article" date="2023" name="Int. J. Syst. Evol. Microbiol.">
        <title>&lt;i&gt;Holtiella tumoricola&lt;/i&gt; gen. nov. sp. nov., isolated from a human clinical sample.</title>
        <authorList>
            <person name="Allen-Vercoe E."/>
            <person name="Daigneault M.C."/>
            <person name="Vancuren S.J."/>
            <person name="Cochrane K."/>
            <person name="O'Neal L.L."/>
            <person name="Sankaranarayanan K."/>
            <person name="Lawson P.A."/>
        </authorList>
    </citation>
    <scope>NUCLEOTIDE SEQUENCE</scope>
    <source>
        <strain evidence="2">CC70A</strain>
    </source>
</reference>
<dbReference type="Pfam" id="PF09548">
    <property type="entry name" value="Spore_III_AB"/>
    <property type="match status" value="1"/>
</dbReference>
<organism evidence="2 3">
    <name type="scientific">Holtiella tumoricola</name>
    <dbReference type="NCBI Taxonomy" id="3018743"/>
    <lineage>
        <taxon>Bacteria</taxon>
        <taxon>Bacillati</taxon>
        <taxon>Bacillota</taxon>
        <taxon>Clostridia</taxon>
        <taxon>Lachnospirales</taxon>
        <taxon>Cellulosilyticaceae</taxon>
        <taxon>Holtiella</taxon>
    </lineage>
</organism>
<dbReference type="Proteomes" id="UP001169242">
    <property type="component" value="Unassembled WGS sequence"/>
</dbReference>
<evidence type="ECO:0000256" key="1">
    <source>
        <dbReference type="SAM" id="Phobius"/>
    </source>
</evidence>
<keyword evidence="1" id="KW-0472">Membrane</keyword>
<accession>A0AA42J2W5</accession>
<name>A0AA42J2W5_9FIRM</name>
<gene>
    <name evidence="2" type="ORF">PBV87_20085</name>
</gene>
<keyword evidence="1" id="KW-1133">Transmembrane helix</keyword>
<feature type="transmembrane region" description="Helical" evidence="1">
    <location>
        <begin position="6"/>
        <end position="25"/>
    </location>
</feature>
<evidence type="ECO:0000313" key="3">
    <source>
        <dbReference type="Proteomes" id="UP001169242"/>
    </source>
</evidence>
<dbReference type="PIRSF" id="PIRSF021435">
    <property type="entry name" value="SpoIIIAB"/>
    <property type="match status" value="1"/>
</dbReference>
<comment type="caution">
    <text evidence="2">The sequence shown here is derived from an EMBL/GenBank/DDBJ whole genome shotgun (WGS) entry which is preliminary data.</text>
</comment>
<dbReference type="RefSeq" id="WP_271013491.1">
    <property type="nucleotide sequence ID" value="NZ_JAQIFT010000068.1"/>
</dbReference>
<keyword evidence="1" id="KW-0812">Transmembrane</keyword>
<keyword evidence="3" id="KW-1185">Reference proteome</keyword>
<protein>
    <submittedName>
        <fullName evidence="2">Stage III sporulation protein AB</fullName>
    </submittedName>
</protein>
<dbReference type="EMBL" id="JAQIFT010000068">
    <property type="protein sequence ID" value="MDA3733775.1"/>
    <property type="molecule type" value="Genomic_DNA"/>
</dbReference>
<evidence type="ECO:0000313" key="2">
    <source>
        <dbReference type="EMBL" id="MDA3733775.1"/>
    </source>
</evidence>
<dbReference type="InterPro" id="IPR014198">
    <property type="entry name" value="Spore_III_AB"/>
</dbReference>
<dbReference type="AlphaFoldDB" id="A0AA42J2W5"/>